<proteinExistence type="predicted"/>
<feature type="signal peptide" evidence="1">
    <location>
        <begin position="1"/>
        <end position="18"/>
    </location>
</feature>
<evidence type="ECO:0000313" key="2">
    <source>
        <dbReference type="EMBL" id="KAK3403307.1"/>
    </source>
</evidence>
<accession>A0AAE0PP21</accession>
<feature type="non-terminal residue" evidence="2">
    <location>
        <position position="197"/>
    </location>
</feature>
<organism evidence="2 3">
    <name type="scientific">Sordaria brevicollis</name>
    <dbReference type="NCBI Taxonomy" id="83679"/>
    <lineage>
        <taxon>Eukaryota</taxon>
        <taxon>Fungi</taxon>
        <taxon>Dikarya</taxon>
        <taxon>Ascomycota</taxon>
        <taxon>Pezizomycotina</taxon>
        <taxon>Sordariomycetes</taxon>
        <taxon>Sordariomycetidae</taxon>
        <taxon>Sordariales</taxon>
        <taxon>Sordariaceae</taxon>
        <taxon>Sordaria</taxon>
    </lineage>
</organism>
<sequence>MLLHYLLFLLSLFGPALANTITFISLDEHDRTIWSRHKPKCKAVETGICLNENLIDIKPFNVTGFAHYAINIPLGWEGNFYATAAGNTDRTGMLAEIAWQGFEKGQYFDVSAIENPGDHVGVKQLWPADDKKAEVSGCISYPCPHVYYHPDDLQTKRATWDTNFWCTLGNADLKKNPHLARWHMVYNAEWERWHPMS</sequence>
<dbReference type="AlphaFoldDB" id="A0AAE0PP21"/>
<dbReference type="EMBL" id="JAUTDP010000001">
    <property type="protein sequence ID" value="KAK3403307.1"/>
    <property type="molecule type" value="Genomic_DNA"/>
</dbReference>
<dbReference type="Proteomes" id="UP001281003">
    <property type="component" value="Unassembled WGS sequence"/>
</dbReference>
<keyword evidence="3" id="KW-1185">Reference proteome</keyword>
<keyword evidence="1" id="KW-0732">Signal</keyword>
<gene>
    <name evidence="2" type="ORF">B0T20DRAFT_330098</name>
</gene>
<protein>
    <submittedName>
        <fullName evidence="2">Uncharacterized protein</fullName>
    </submittedName>
</protein>
<feature type="chain" id="PRO_5042140020" evidence="1">
    <location>
        <begin position="19"/>
        <end position="197"/>
    </location>
</feature>
<evidence type="ECO:0000256" key="1">
    <source>
        <dbReference type="SAM" id="SignalP"/>
    </source>
</evidence>
<evidence type="ECO:0000313" key="3">
    <source>
        <dbReference type="Proteomes" id="UP001281003"/>
    </source>
</evidence>
<name>A0AAE0PP21_SORBR</name>
<comment type="caution">
    <text evidence="2">The sequence shown here is derived from an EMBL/GenBank/DDBJ whole genome shotgun (WGS) entry which is preliminary data.</text>
</comment>
<reference evidence="2" key="2">
    <citation type="submission" date="2023-07" db="EMBL/GenBank/DDBJ databases">
        <authorList>
            <consortium name="Lawrence Berkeley National Laboratory"/>
            <person name="Haridas S."/>
            <person name="Hensen N."/>
            <person name="Bonometti L."/>
            <person name="Westerberg I."/>
            <person name="Brannstrom I.O."/>
            <person name="Guillou S."/>
            <person name="Cros-Aarteil S."/>
            <person name="Calhoun S."/>
            <person name="Kuo A."/>
            <person name="Mondo S."/>
            <person name="Pangilinan J."/>
            <person name="Riley R."/>
            <person name="LaButti K."/>
            <person name="Andreopoulos B."/>
            <person name="Lipzen A."/>
            <person name="Chen C."/>
            <person name="Yanf M."/>
            <person name="Daum C."/>
            <person name="Ng V."/>
            <person name="Clum A."/>
            <person name="Steindorff A."/>
            <person name="Ohm R."/>
            <person name="Martin F."/>
            <person name="Silar P."/>
            <person name="Natvig D."/>
            <person name="Lalanne C."/>
            <person name="Gautier V."/>
            <person name="Ament-velasquez S.L."/>
            <person name="Kruys A."/>
            <person name="Hutchinson M.I."/>
            <person name="Powell A.J."/>
            <person name="Barry K."/>
            <person name="Miller A.N."/>
            <person name="Grigoriev I.V."/>
            <person name="Debuchy R."/>
            <person name="Gladieux P."/>
            <person name="Thoren M.H."/>
            <person name="Johannesson H."/>
        </authorList>
    </citation>
    <scope>NUCLEOTIDE SEQUENCE</scope>
    <source>
        <strain evidence="2">FGSC 1904</strain>
    </source>
</reference>
<reference evidence="2" key="1">
    <citation type="journal article" date="2023" name="Mol. Phylogenet. Evol.">
        <title>Genome-scale phylogeny and comparative genomics of the fungal order Sordariales.</title>
        <authorList>
            <person name="Hensen N."/>
            <person name="Bonometti L."/>
            <person name="Westerberg I."/>
            <person name="Brannstrom I.O."/>
            <person name="Guillou S."/>
            <person name="Cros-Aarteil S."/>
            <person name="Calhoun S."/>
            <person name="Haridas S."/>
            <person name="Kuo A."/>
            <person name="Mondo S."/>
            <person name="Pangilinan J."/>
            <person name="Riley R."/>
            <person name="LaButti K."/>
            <person name="Andreopoulos B."/>
            <person name="Lipzen A."/>
            <person name="Chen C."/>
            <person name="Yan M."/>
            <person name="Daum C."/>
            <person name="Ng V."/>
            <person name="Clum A."/>
            <person name="Steindorff A."/>
            <person name="Ohm R.A."/>
            <person name="Martin F."/>
            <person name="Silar P."/>
            <person name="Natvig D.O."/>
            <person name="Lalanne C."/>
            <person name="Gautier V."/>
            <person name="Ament-Velasquez S.L."/>
            <person name="Kruys A."/>
            <person name="Hutchinson M.I."/>
            <person name="Powell A.J."/>
            <person name="Barry K."/>
            <person name="Miller A.N."/>
            <person name="Grigoriev I.V."/>
            <person name="Debuchy R."/>
            <person name="Gladieux P."/>
            <person name="Hiltunen Thoren M."/>
            <person name="Johannesson H."/>
        </authorList>
    </citation>
    <scope>NUCLEOTIDE SEQUENCE</scope>
    <source>
        <strain evidence="2">FGSC 1904</strain>
    </source>
</reference>